<name>A0A8D5AKA4_9GAMM</name>
<dbReference type="PANTHER" id="PTHR34773:SF1">
    <property type="entry name" value="FLAGELLAR SECRETION CHAPERONE FLIS"/>
    <property type="match status" value="1"/>
</dbReference>
<evidence type="ECO:0000313" key="7">
    <source>
        <dbReference type="EMBL" id="BBL71594.1"/>
    </source>
</evidence>
<accession>A0A8D5AKA4</accession>
<protein>
    <recommendedName>
        <fullName evidence="6">Flagellar secretion chaperone FliS</fullName>
    </recommendedName>
</protein>
<dbReference type="PIRSF" id="PIRSF039090">
    <property type="entry name" value="Flis"/>
    <property type="match status" value="1"/>
</dbReference>
<dbReference type="PANTHER" id="PTHR34773">
    <property type="entry name" value="FLAGELLAR SECRETION CHAPERONE FLIS"/>
    <property type="match status" value="1"/>
</dbReference>
<dbReference type="KEGG" id="moz:MoryE10_22000"/>
<organism evidence="7 8">
    <name type="scientific">Methylogaea oryzae</name>
    <dbReference type="NCBI Taxonomy" id="1295382"/>
    <lineage>
        <taxon>Bacteria</taxon>
        <taxon>Pseudomonadati</taxon>
        <taxon>Pseudomonadota</taxon>
        <taxon>Gammaproteobacteria</taxon>
        <taxon>Methylococcales</taxon>
        <taxon>Methylococcaceae</taxon>
        <taxon>Methylogaea</taxon>
    </lineage>
</organism>
<dbReference type="NCBIfam" id="TIGR00208">
    <property type="entry name" value="fliS"/>
    <property type="match status" value="1"/>
</dbReference>
<dbReference type="InterPro" id="IPR003713">
    <property type="entry name" value="FliS"/>
</dbReference>
<keyword evidence="7" id="KW-0966">Cell projection</keyword>
<evidence type="ECO:0000256" key="4">
    <source>
        <dbReference type="ARBA" id="ARBA00022795"/>
    </source>
</evidence>
<keyword evidence="8" id="KW-1185">Reference proteome</keyword>
<keyword evidence="7" id="KW-0282">Flagellum</keyword>
<comment type="subcellular location">
    <subcellularLocation>
        <location evidence="1 6">Cytoplasm</location>
        <location evidence="1 6">Cytosol</location>
    </subcellularLocation>
</comment>
<evidence type="ECO:0000256" key="5">
    <source>
        <dbReference type="ARBA" id="ARBA00023186"/>
    </source>
</evidence>
<dbReference type="AlphaFoldDB" id="A0A8D5AKA4"/>
<dbReference type="InterPro" id="IPR036584">
    <property type="entry name" value="FliS_sf"/>
</dbReference>
<evidence type="ECO:0000256" key="3">
    <source>
        <dbReference type="ARBA" id="ARBA00022490"/>
    </source>
</evidence>
<comment type="similarity">
    <text evidence="2 6">Belongs to the FliS family.</text>
</comment>
<keyword evidence="3 6" id="KW-0963">Cytoplasm</keyword>
<keyword evidence="4 6" id="KW-1005">Bacterial flagellum biogenesis</keyword>
<evidence type="ECO:0000256" key="2">
    <source>
        <dbReference type="ARBA" id="ARBA00008787"/>
    </source>
</evidence>
<dbReference type="GO" id="GO:0071973">
    <property type="term" value="P:bacterial-type flagellum-dependent cell motility"/>
    <property type="evidence" value="ECO:0007669"/>
    <property type="project" value="TreeGrafter"/>
</dbReference>
<dbReference type="CDD" id="cd16098">
    <property type="entry name" value="FliS"/>
    <property type="match status" value="1"/>
</dbReference>
<dbReference type="Proteomes" id="UP000824988">
    <property type="component" value="Chromosome"/>
</dbReference>
<dbReference type="Pfam" id="PF02561">
    <property type="entry name" value="FliS"/>
    <property type="match status" value="1"/>
</dbReference>
<dbReference type="Gene3D" id="1.20.120.340">
    <property type="entry name" value="Flagellar protein FliS"/>
    <property type="match status" value="1"/>
</dbReference>
<evidence type="ECO:0000256" key="1">
    <source>
        <dbReference type="ARBA" id="ARBA00004514"/>
    </source>
</evidence>
<dbReference type="GO" id="GO:0005829">
    <property type="term" value="C:cytosol"/>
    <property type="evidence" value="ECO:0007669"/>
    <property type="project" value="UniProtKB-SubCell"/>
</dbReference>
<evidence type="ECO:0000313" key="8">
    <source>
        <dbReference type="Proteomes" id="UP000824988"/>
    </source>
</evidence>
<dbReference type="RefSeq" id="WP_082411408.1">
    <property type="nucleotide sequence ID" value="NZ_AP019782.1"/>
</dbReference>
<gene>
    <name evidence="7" type="primary">fliS</name>
    <name evidence="7" type="ORF">MoryE10_22000</name>
</gene>
<sequence>MYAMSRNLTNPYADAYVQTSVQEASPHRLIHMLMEGFLGRVAAAKGAIERGDIALKGESITKAIAIVGGLDDCLDMEKGGELASNLRALYVYMGERLLDANIKNDVAILDEVSRLMREIKSGWESIPEEFRNGVSA</sequence>
<keyword evidence="7" id="KW-0969">Cilium</keyword>
<dbReference type="GO" id="GO:0044780">
    <property type="term" value="P:bacterial-type flagellum assembly"/>
    <property type="evidence" value="ECO:0007669"/>
    <property type="project" value="InterPro"/>
</dbReference>
<reference evidence="7" key="1">
    <citation type="submission" date="2019-06" db="EMBL/GenBank/DDBJ databases">
        <title>Complete genome sequence of Methylogaea oryzae strain JCM16910.</title>
        <authorList>
            <person name="Asakawa S."/>
        </authorList>
    </citation>
    <scope>NUCLEOTIDE SEQUENCE</scope>
    <source>
        <strain evidence="7">E10</strain>
    </source>
</reference>
<proteinExistence type="inferred from homology"/>
<dbReference type="EMBL" id="AP019782">
    <property type="protein sequence ID" value="BBL71594.1"/>
    <property type="molecule type" value="Genomic_DNA"/>
</dbReference>
<keyword evidence="5" id="KW-0143">Chaperone</keyword>
<evidence type="ECO:0000256" key="6">
    <source>
        <dbReference type="PIRNR" id="PIRNR039090"/>
    </source>
</evidence>
<dbReference type="SUPFAM" id="SSF101116">
    <property type="entry name" value="Flagellar export chaperone FliS"/>
    <property type="match status" value="1"/>
</dbReference>